<comment type="caution">
    <text evidence="7">The sequence shown here is derived from an EMBL/GenBank/DDBJ whole genome shotgun (WGS) entry which is preliminary data.</text>
</comment>
<gene>
    <name evidence="7" type="ORF">ACFQL7_01970</name>
</gene>
<evidence type="ECO:0000256" key="1">
    <source>
        <dbReference type="ARBA" id="ARBA00001974"/>
    </source>
</evidence>
<keyword evidence="3" id="KW-0285">Flavoprotein</keyword>
<dbReference type="EMBL" id="JBHTAX010000001">
    <property type="protein sequence ID" value="MFC7188739.1"/>
    <property type="molecule type" value="Genomic_DNA"/>
</dbReference>
<dbReference type="InterPro" id="IPR016169">
    <property type="entry name" value="FAD-bd_PCMH_sub2"/>
</dbReference>
<comment type="similarity">
    <text evidence="2">Belongs to the oxygen-dependent FAD-linked oxidoreductase family.</text>
</comment>
<dbReference type="AlphaFoldDB" id="A0ABD5YHF5"/>
<dbReference type="InterPro" id="IPR006094">
    <property type="entry name" value="Oxid_FAD_bind_N"/>
</dbReference>
<proteinExistence type="inferred from homology"/>
<sequence length="501" mass="55784">MTTTVTDVDETAVRDFEETFRGELIRPVDPAFDEARTIYNAMIDKRPGMIATCTDVADVIEAVNFGRDHDLNIAVRGGGHNGPGLALVDDGLVIDLSEMTGLRVDPEARTVRVEAGCTWGDVDHATHAFGLATVSGVISTTGVGGLTLGGGHGYLTRMYGLTIDNLLSADVVLADGRFVHASADEHPDLFWALRGGGGNFGVVTSFEFRLHPVDTVVAGPLFWPLDELETTMRWYRDWLAQAPEDVYAFYLVAEVPGDPFPEEIHGENVCGLMWCYLGPEERVKAVTQPAREVAEPLFEHIGAMPYPALQSMFDALYPPGDQWYWKGNFVRELSDEAIAEHRRFADVPTAQSTMHLYPVNGAVHRVGTDETAWSYRDANWSMVIAGVDPDPDNKETITEWTRDYWQALYEHSADGAYINFMMEEGMDRIRATYGSNYERLREIKTKYDPNNVFHVNQNIEPATQVGSTGSRCQWLRARNPPHSDRTRSSRLRSAVLLGVTF</sequence>
<dbReference type="InterPro" id="IPR016164">
    <property type="entry name" value="FAD-linked_Oxase-like_C"/>
</dbReference>
<dbReference type="InterPro" id="IPR012951">
    <property type="entry name" value="BBE"/>
</dbReference>
<dbReference type="GO" id="GO:0016491">
    <property type="term" value="F:oxidoreductase activity"/>
    <property type="evidence" value="ECO:0007669"/>
    <property type="project" value="UniProtKB-KW"/>
</dbReference>
<evidence type="ECO:0000256" key="3">
    <source>
        <dbReference type="ARBA" id="ARBA00022630"/>
    </source>
</evidence>
<feature type="domain" description="FAD-binding PCMH-type" evidence="6">
    <location>
        <begin position="42"/>
        <end position="213"/>
    </location>
</feature>
<dbReference type="InterPro" id="IPR006093">
    <property type="entry name" value="Oxy_OxRdtase_FAD_BS"/>
</dbReference>
<dbReference type="RefSeq" id="WP_390206453.1">
    <property type="nucleotide sequence ID" value="NZ_JBHTAX010000001.1"/>
</dbReference>
<evidence type="ECO:0000256" key="5">
    <source>
        <dbReference type="ARBA" id="ARBA00023002"/>
    </source>
</evidence>
<dbReference type="PROSITE" id="PS00862">
    <property type="entry name" value="OX2_COVAL_FAD"/>
    <property type="match status" value="1"/>
</dbReference>
<dbReference type="Gene3D" id="3.30.43.10">
    <property type="entry name" value="Uridine Diphospho-n-acetylenolpyruvylglucosamine Reductase, domain 2"/>
    <property type="match status" value="1"/>
</dbReference>
<comment type="cofactor">
    <cofactor evidence="1">
        <name>FAD</name>
        <dbReference type="ChEBI" id="CHEBI:57692"/>
    </cofactor>
</comment>
<accession>A0ABD5YHF5</accession>
<dbReference type="Proteomes" id="UP001596417">
    <property type="component" value="Unassembled WGS sequence"/>
</dbReference>
<evidence type="ECO:0000313" key="7">
    <source>
        <dbReference type="EMBL" id="MFC7188739.1"/>
    </source>
</evidence>
<dbReference type="PANTHER" id="PTHR42973:SF39">
    <property type="entry name" value="FAD-BINDING PCMH-TYPE DOMAIN-CONTAINING PROTEIN"/>
    <property type="match status" value="1"/>
</dbReference>
<dbReference type="InterPro" id="IPR050416">
    <property type="entry name" value="FAD-linked_Oxidoreductase"/>
</dbReference>
<dbReference type="PROSITE" id="PS51387">
    <property type="entry name" value="FAD_PCMH"/>
    <property type="match status" value="1"/>
</dbReference>
<evidence type="ECO:0000256" key="4">
    <source>
        <dbReference type="ARBA" id="ARBA00022827"/>
    </source>
</evidence>
<dbReference type="PANTHER" id="PTHR42973">
    <property type="entry name" value="BINDING OXIDOREDUCTASE, PUTATIVE (AFU_ORTHOLOGUE AFUA_1G17690)-RELATED"/>
    <property type="match status" value="1"/>
</dbReference>
<evidence type="ECO:0000313" key="8">
    <source>
        <dbReference type="Proteomes" id="UP001596417"/>
    </source>
</evidence>
<dbReference type="Pfam" id="PF01565">
    <property type="entry name" value="FAD_binding_4"/>
    <property type="match status" value="1"/>
</dbReference>
<dbReference type="Gene3D" id="3.30.465.10">
    <property type="match status" value="1"/>
</dbReference>
<keyword evidence="4" id="KW-0274">FAD</keyword>
<organism evidence="7 8">
    <name type="scientific">Halocatena marina</name>
    <dbReference type="NCBI Taxonomy" id="2934937"/>
    <lineage>
        <taxon>Archaea</taxon>
        <taxon>Methanobacteriati</taxon>
        <taxon>Methanobacteriota</taxon>
        <taxon>Stenosarchaea group</taxon>
        <taxon>Halobacteria</taxon>
        <taxon>Halobacteriales</taxon>
        <taxon>Natronomonadaceae</taxon>
        <taxon>Halocatena</taxon>
    </lineage>
</organism>
<dbReference type="InterPro" id="IPR016166">
    <property type="entry name" value="FAD-bd_PCMH"/>
</dbReference>
<evidence type="ECO:0000256" key="2">
    <source>
        <dbReference type="ARBA" id="ARBA00005466"/>
    </source>
</evidence>
<name>A0ABD5YHF5_9EURY</name>
<reference evidence="7 8" key="1">
    <citation type="journal article" date="2019" name="Int. J. Syst. Evol. Microbiol.">
        <title>The Global Catalogue of Microorganisms (GCM) 10K type strain sequencing project: providing services to taxonomists for standard genome sequencing and annotation.</title>
        <authorList>
            <consortium name="The Broad Institute Genomics Platform"/>
            <consortium name="The Broad Institute Genome Sequencing Center for Infectious Disease"/>
            <person name="Wu L."/>
            <person name="Ma J."/>
        </authorList>
    </citation>
    <scope>NUCLEOTIDE SEQUENCE [LARGE SCALE GENOMIC DNA]</scope>
    <source>
        <strain evidence="7 8">RDMS1</strain>
    </source>
</reference>
<dbReference type="SUPFAM" id="SSF55103">
    <property type="entry name" value="FAD-linked oxidases, C-terminal domain"/>
    <property type="match status" value="1"/>
</dbReference>
<keyword evidence="8" id="KW-1185">Reference proteome</keyword>
<dbReference type="Gene3D" id="3.40.462.20">
    <property type="match status" value="1"/>
</dbReference>
<dbReference type="SUPFAM" id="SSF56176">
    <property type="entry name" value="FAD-binding/transporter-associated domain-like"/>
    <property type="match status" value="1"/>
</dbReference>
<dbReference type="InterPro" id="IPR036318">
    <property type="entry name" value="FAD-bd_PCMH-like_sf"/>
</dbReference>
<keyword evidence="5" id="KW-0560">Oxidoreductase</keyword>
<dbReference type="InterPro" id="IPR016167">
    <property type="entry name" value="FAD-bd_PCMH_sub1"/>
</dbReference>
<evidence type="ECO:0000259" key="6">
    <source>
        <dbReference type="PROSITE" id="PS51387"/>
    </source>
</evidence>
<dbReference type="Pfam" id="PF08031">
    <property type="entry name" value="BBE"/>
    <property type="match status" value="1"/>
</dbReference>
<protein>
    <submittedName>
        <fullName evidence="7">FAD-binding oxidoreductase</fullName>
    </submittedName>
</protein>